<protein>
    <recommendedName>
        <fullName evidence="3">Hemerythrin-like domain-containing protein</fullName>
    </recommendedName>
</protein>
<dbReference type="Proteomes" id="UP001523262">
    <property type="component" value="Unassembled WGS sequence"/>
</dbReference>
<comment type="caution">
    <text evidence="1">The sequence shown here is derived from an EMBL/GenBank/DDBJ whole genome shotgun (WGS) entry which is preliminary data.</text>
</comment>
<proteinExistence type="predicted"/>
<accession>A0ABT0W6R5</accession>
<evidence type="ECO:0000313" key="2">
    <source>
        <dbReference type="Proteomes" id="UP001523262"/>
    </source>
</evidence>
<evidence type="ECO:0000313" key="1">
    <source>
        <dbReference type="EMBL" id="MCM2532023.1"/>
    </source>
</evidence>
<reference evidence="1 2" key="1">
    <citation type="submission" date="2022-06" db="EMBL/GenBank/DDBJ databases">
        <authorList>
            <person name="Jeon C.O."/>
        </authorList>
    </citation>
    <scope>NUCLEOTIDE SEQUENCE [LARGE SCALE GENOMIC DNA]</scope>
    <source>
        <strain evidence="1 2">KCTC 13943</strain>
    </source>
</reference>
<organism evidence="1 2">
    <name type="scientific">Neobacillus pocheonensis</name>
    <dbReference type="NCBI Taxonomy" id="363869"/>
    <lineage>
        <taxon>Bacteria</taxon>
        <taxon>Bacillati</taxon>
        <taxon>Bacillota</taxon>
        <taxon>Bacilli</taxon>
        <taxon>Bacillales</taxon>
        <taxon>Bacillaceae</taxon>
        <taxon>Neobacillus</taxon>
    </lineage>
</organism>
<keyword evidence="2" id="KW-1185">Reference proteome</keyword>
<name>A0ABT0W6R5_9BACI</name>
<sequence>MSGPSLKKQDAHSSIHEAALNEAKELRGLFYKCLKDGEKDMALQVAEIVIEHWESRTLKHADSEEEGLYKDLVEENTDLNPLVIQLTRDHDLMRRMVEQMKELLIKNEMDERMIALLDSLIIVDSIHNEDEMNKLLANNE</sequence>
<dbReference type="Gene3D" id="1.20.120.520">
    <property type="entry name" value="nmb1532 protein domain like"/>
    <property type="match status" value="1"/>
</dbReference>
<gene>
    <name evidence="1" type="ORF">NDK43_05990</name>
</gene>
<dbReference type="EMBL" id="JAMQCR010000001">
    <property type="protein sequence ID" value="MCM2532023.1"/>
    <property type="molecule type" value="Genomic_DNA"/>
</dbReference>
<evidence type="ECO:0008006" key="3">
    <source>
        <dbReference type="Google" id="ProtNLM"/>
    </source>
</evidence>